<feature type="domain" description="ABC transmembrane type-1" evidence="10">
    <location>
        <begin position="59"/>
        <end position="259"/>
    </location>
</feature>
<organism evidence="11 12">
    <name type="scientific">Saezia sanguinis</name>
    <dbReference type="NCBI Taxonomy" id="1965230"/>
    <lineage>
        <taxon>Bacteria</taxon>
        <taxon>Pseudomonadati</taxon>
        <taxon>Pseudomonadota</taxon>
        <taxon>Betaproteobacteria</taxon>
        <taxon>Burkholderiales</taxon>
        <taxon>Saeziaceae</taxon>
        <taxon>Saezia</taxon>
    </lineage>
</organism>
<keyword evidence="6 9" id="KW-0764">Sulfate transport</keyword>
<dbReference type="InterPro" id="IPR005667">
    <property type="entry name" value="Sulph_transpt2"/>
</dbReference>
<accession>A0A433SAJ4</accession>
<evidence type="ECO:0000256" key="1">
    <source>
        <dbReference type="ARBA" id="ARBA00004651"/>
    </source>
</evidence>
<dbReference type="RefSeq" id="WP_126980779.1">
    <property type="nucleotide sequence ID" value="NZ_PQSP01000009.1"/>
</dbReference>
<dbReference type="SUPFAM" id="SSF161098">
    <property type="entry name" value="MetI-like"/>
    <property type="match status" value="1"/>
</dbReference>
<dbReference type="EMBL" id="PQSP01000009">
    <property type="protein sequence ID" value="RUS65763.1"/>
    <property type="molecule type" value="Genomic_DNA"/>
</dbReference>
<dbReference type="Gene3D" id="1.10.3720.10">
    <property type="entry name" value="MetI-like"/>
    <property type="match status" value="1"/>
</dbReference>
<feature type="transmembrane region" description="Helical" evidence="9">
    <location>
        <begin position="238"/>
        <end position="258"/>
    </location>
</feature>
<protein>
    <recommendedName>
        <fullName evidence="9">Sulfate transport system permease protein CysT</fullName>
    </recommendedName>
</protein>
<dbReference type="NCBIfam" id="TIGR02139">
    <property type="entry name" value="permease_CysT"/>
    <property type="match status" value="1"/>
</dbReference>
<evidence type="ECO:0000256" key="4">
    <source>
        <dbReference type="ARBA" id="ARBA00022692"/>
    </source>
</evidence>
<gene>
    <name evidence="11" type="primary">cysT_2</name>
    <name evidence="11" type="ORF">CUZ56_02608</name>
</gene>
<keyword evidence="4 9" id="KW-0812">Transmembrane</keyword>
<keyword evidence="7 9" id="KW-0472">Membrane</keyword>
<feature type="transmembrane region" description="Helical" evidence="9">
    <location>
        <begin position="132"/>
        <end position="152"/>
    </location>
</feature>
<dbReference type="Pfam" id="PF00528">
    <property type="entry name" value="BPD_transp_1"/>
    <property type="match status" value="1"/>
</dbReference>
<comment type="function">
    <text evidence="8">Part of the ABC transporter complex CysAWTP (TC 3.A.1.6.1) involved in sulfate/thiosulfate import. Probably responsible for the translocation of the substrate across the membrane.</text>
</comment>
<proteinExistence type="inferred from homology"/>
<evidence type="ECO:0000256" key="3">
    <source>
        <dbReference type="ARBA" id="ARBA00022448"/>
    </source>
</evidence>
<dbReference type="GO" id="GO:0005886">
    <property type="term" value="C:plasma membrane"/>
    <property type="evidence" value="ECO:0007669"/>
    <property type="project" value="UniProtKB-SubCell"/>
</dbReference>
<dbReference type="CDD" id="cd06261">
    <property type="entry name" value="TM_PBP2"/>
    <property type="match status" value="1"/>
</dbReference>
<dbReference type="Proteomes" id="UP000286947">
    <property type="component" value="Unassembled WGS sequence"/>
</dbReference>
<evidence type="ECO:0000256" key="5">
    <source>
        <dbReference type="ARBA" id="ARBA00022989"/>
    </source>
</evidence>
<dbReference type="InterPro" id="IPR000515">
    <property type="entry name" value="MetI-like"/>
</dbReference>
<keyword evidence="12" id="KW-1185">Reference proteome</keyword>
<keyword evidence="5 9" id="KW-1133">Transmembrane helix</keyword>
<evidence type="ECO:0000313" key="12">
    <source>
        <dbReference type="Proteomes" id="UP000286947"/>
    </source>
</evidence>
<comment type="similarity">
    <text evidence="9">Belongs to the binding-protein-dependent transport system permease family. CysTW subfamily.</text>
</comment>
<feature type="transmembrane region" description="Helical" evidence="9">
    <location>
        <begin position="12"/>
        <end position="41"/>
    </location>
</feature>
<dbReference type="PROSITE" id="PS50928">
    <property type="entry name" value="ABC_TM1"/>
    <property type="match status" value="1"/>
</dbReference>
<comment type="subunit">
    <text evidence="2">The complex is composed of two ATP-binding proteins (CysA), two transmembrane proteins (CysT and CysW) and a solute-binding protein (CysP).</text>
</comment>
<dbReference type="PROSITE" id="PS51257">
    <property type="entry name" value="PROKAR_LIPOPROTEIN"/>
    <property type="match status" value="1"/>
</dbReference>
<name>A0A433SAJ4_9BURK</name>
<evidence type="ECO:0000259" key="10">
    <source>
        <dbReference type="PROSITE" id="PS50928"/>
    </source>
</evidence>
<comment type="subcellular location">
    <subcellularLocation>
        <location evidence="1">Cell membrane</location>
        <topology evidence="1">Multi-pass membrane protein</topology>
    </subcellularLocation>
</comment>
<reference evidence="11 12" key="1">
    <citation type="submission" date="2018-01" db="EMBL/GenBank/DDBJ databases">
        <title>Saezia sanguinis gen. nov., sp. nov., in the order Burkholderiales isolated from human blood.</title>
        <authorList>
            <person name="Medina-Pascual M.J."/>
            <person name="Valdezate S."/>
            <person name="Monzon S."/>
            <person name="Cuesta I."/>
            <person name="Carrasco G."/>
            <person name="Villalon P."/>
            <person name="Saez-Nieto J.A."/>
        </authorList>
    </citation>
    <scope>NUCLEOTIDE SEQUENCE [LARGE SCALE GENOMIC DNA]</scope>
    <source>
        <strain evidence="11 12">CNM695-12</strain>
    </source>
</reference>
<evidence type="ECO:0000256" key="8">
    <source>
        <dbReference type="ARBA" id="ARBA00025323"/>
    </source>
</evidence>
<comment type="caution">
    <text evidence="9">Lacks conserved residue(s) required for the propagation of feature annotation.</text>
</comment>
<dbReference type="InterPro" id="IPR035906">
    <property type="entry name" value="MetI-like_sf"/>
</dbReference>
<dbReference type="FunFam" id="1.10.3720.10:FF:000004">
    <property type="entry name" value="Sulfate transport system permease protein CysT"/>
    <property type="match status" value="1"/>
</dbReference>
<feature type="transmembrane region" description="Helical" evidence="9">
    <location>
        <begin position="61"/>
        <end position="85"/>
    </location>
</feature>
<feature type="transmembrane region" description="Helical" evidence="9">
    <location>
        <begin position="97"/>
        <end position="120"/>
    </location>
</feature>
<comment type="function">
    <text evidence="9">Part of the ABC transporter complex (TC 3.A.1.6.1) involved in sulfate/thiosulfate import.</text>
</comment>
<dbReference type="PANTHER" id="PTHR30406:SF8">
    <property type="entry name" value="SULFATE TRANSPORT SYSTEM PERMEASE PROTEIN CYST"/>
    <property type="match status" value="1"/>
</dbReference>
<evidence type="ECO:0000313" key="11">
    <source>
        <dbReference type="EMBL" id="RUS65763.1"/>
    </source>
</evidence>
<sequence length="299" mass="32539">MSSRRTSILPGYGLTLGCTLTWLSLIVLIPLAGMFIYASQIDMAQLWKLLTHRQLLAALKLSLYTALVAAFAASMLGGLLAWVLVRYQFPGKKLMDSMIDLPFALPTAVAGIALTALYAPQGPIGSVLPFKVAYTPLGIIVALVFVTIPFSVRTLQPVIRDIPRETEEAARCLGTKPWQTFVYVLFPALFPAWLTGFSLALARGIGEYGSVVFIAANIPYKTEILPLLIVSKLDQFDYVGGTVVGVLILLISFVLLFATNLIQRYIKPASLLWMLRRLRLPALAGKGLADKGLANKEAA</sequence>
<dbReference type="InterPro" id="IPR011865">
    <property type="entry name" value="CysT_permease"/>
</dbReference>
<dbReference type="NCBIfam" id="TIGR00969">
    <property type="entry name" value="3a0106s02"/>
    <property type="match status" value="1"/>
</dbReference>
<dbReference type="OrthoDB" id="9804629at2"/>
<comment type="caution">
    <text evidence="11">The sequence shown here is derived from an EMBL/GenBank/DDBJ whole genome shotgun (WGS) entry which is preliminary data.</text>
</comment>
<evidence type="ECO:0000256" key="2">
    <source>
        <dbReference type="ARBA" id="ARBA00011779"/>
    </source>
</evidence>
<feature type="transmembrane region" description="Helical" evidence="9">
    <location>
        <begin position="181"/>
        <end position="202"/>
    </location>
</feature>
<evidence type="ECO:0000256" key="6">
    <source>
        <dbReference type="ARBA" id="ARBA00023032"/>
    </source>
</evidence>
<dbReference type="GO" id="GO:0015419">
    <property type="term" value="F:ABC-type sulfate transporter activity"/>
    <property type="evidence" value="ECO:0007669"/>
    <property type="project" value="UniProtKB-UniRule"/>
</dbReference>
<evidence type="ECO:0000256" key="9">
    <source>
        <dbReference type="RuleBase" id="RU366001"/>
    </source>
</evidence>
<keyword evidence="3 9" id="KW-0813">Transport</keyword>
<dbReference type="AlphaFoldDB" id="A0A433SAJ4"/>
<evidence type="ECO:0000256" key="7">
    <source>
        <dbReference type="ARBA" id="ARBA00023136"/>
    </source>
</evidence>
<dbReference type="PANTHER" id="PTHR30406">
    <property type="entry name" value="SULFATE TRANSPORT SYSTEM PERMEASE PROTEIN"/>
    <property type="match status" value="1"/>
</dbReference>